<name>E3NDX5_CAERE</name>
<sequence length="99" mass="11619">MISVQSRNYEKIKYLLHPDFRYFRCGSWENREKFTRAYALMPKGMDLSFELFDTYNTTGAIVFEAVFTTRMGNEKCTTFFRMTLDTQPSVFSFGGTLDC</sequence>
<keyword evidence="3" id="KW-1185">Reference proteome</keyword>
<feature type="domain" description="NTF2-like" evidence="1">
    <location>
        <begin position="3"/>
        <end position="99"/>
    </location>
</feature>
<proteinExistence type="predicted"/>
<accession>E3NDX5</accession>
<reference evidence="2" key="1">
    <citation type="submission" date="2007-07" db="EMBL/GenBank/DDBJ databases">
        <title>PCAP assembly of the Caenorhabditis remanei genome.</title>
        <authorList>
            <consortium name="The Caenorhabditis remanei Sequencing Consortium"/>
            <person name="Wilson R.K."/>
        </authorList>
    </citation>
    <scope>NUCLEOTIDE SEQUENCE [LARGE SCALE GENOMIC DNA]</scope>
    <source>
        <strain evidence="2">PB4641</strain>
    </source>
</reference>
<dbReference type="Pfam" id="PF26530">
    <property type="entry name" value="NTF2_3"/>
    <property type="match status" value="1"/>
</dbReference>
<evidence type="ECO:0000313" key="3">
    <source>
        <dbReference type="Proteomes" id="UP000008281"/>
    </source>
</evidence>
<dbReference type="InParanoid" id="E3NDX5"/>
<evidence type="ECO:0000259" key="1">
    <source>
        <dbReference type="Pfam" id="PF26530"/>
    </source>
</evidence>
<evidence type="ECO:0000313" key="2">
    <source>
        <dbReference type="EMBL" id="EFO94221.1"/>
    </source>
</evidence>
<dbReference type="InterPro" id="IPR058721">
    <property type="entry name" value="NTF2_3"/>
</dbReference>
<dbReference type="Proteomes" id="UP000008281">
    <property type="component" value="Unassembled WGS sequence"/>
</dbReference>
<protein>
    <recommendedName>
        <fullName evidence="1">NTF2-like domain-containing protein</fullName>
    </recommendedName>
</protein>
<dbReference type="HOGENOM" id="CLU_2322600_0_0_1"/>
<dbReference type="AlphaFoldDB" id="E3NDX5"/>
<dbReference type="EMBL" id="DS268615">
    <property type="protein sequence ID" value="EFO94221.1"/>
    <property type="molecule type" value="Genomic_DNA"/>
</dbReference>
<gene>
    <name evidence="2" type="ORF">CRE_30437</name>
</gene>
<organism evidence="3">
    <name type="scientific">Caenorhabditis remanei</name>
    <name type="common">Caenorhabditis vulgaris</name>
    <dbReference type="NCBI Taxonomy" id="31234"/>
    <lineage>
        <taxon>Eukaryota</taxon>
        <taxon>Metazoa</taxon>
        <taxon>Ecdysozoa</taxon>
        <taxon>Nematoda</taxon>
        <taxon>Chromadorea</taxon>
        <taxon>Rhabditida</taxon>
        <taxon>Rhabditina</taxon>
        <taxon>Rhabditomorpha</taxon>
        <taxon>Rhabditoidea</taxon>
        <taxon>Rhabditidae</taxon>
        <taxon>Peloderinae</taxon>
        <taxon>Caenorhabditis</taxon>
    </lineage>
</organism>